<feature type="region of interest" description="Disordered" evidence="5">
    <location>
        <begin position="502"/>
        <end position="526"/>
    </location>
</feature>
<dbReference type="Proteomes" id="UP000008227">
    <property type="component" value="Chromosome 5"/>
</dbReference>
<reference evidence="7" key="2">
    <citation type="journal article" date="2020" name="Gigascience">
        <title>An improved pig reference genome sequence to enable pig genetics and genomics research.</title>
        <authorList>
            <person name="Warr A."/>
            <person name="Affara N."/>
            <person name="Aken B."/>
            <person name="Beiki H."/>
            <person name="Bickhart D.M."/>
            <person name="Billis K."/>
            <person name="Chow W."/>
            <person name="Eory L."/>
            <person name="Finlayson H.A."/>
            <person name="Flicek P."/>
            <person name="Giron C.G."/>
            <person name="Griffin D.K."/>
            <person name="Hall R."/>
            <person name="Hannum G."/>
            <person name="Hourlier T."/>
            <person name="Howe K."/>
            <person name="Hume D.A."/>
            <person name="Izuogu O."/>
            <person name="Kim K."/>
            <person name="Koren S."/>
            <person name="Liu H."/>
            <person name="Manchanda N."/>
            <person name="Martin F.J."/>
            <person name="Nonneman D.J."/>
            <person name="O'Connor R.E."/>
            <person name="Phillippy A.M."/>
            <person name="Rohrer G.A."/>
            <person name="Rosen B.D."/>
            <person name="Rund L.A."/>
            <person name="Sargent C.A."/>
            <person name="Schook L.B."/>
            <person name="Schroeder S.G."/>
            <person name="Schwartz A.S."/>
            <person name="Skinner B.M."/>
            <person name="Talbot R."/>
            <person name="Tseng E."/>
            <person name="Tuggle C.K."/>
            <person name="Watson M."/>
            <person name="Smith T.P.L."/>
            <person name="Archibald A.L."/>
        </authorList>
    </citation>
    <scope>NUCLEOTIDE SEQUENCE [LARGE SCALE GENOMIC DNA]</scope>
    <source>
        <strain evidence="7">Duroc</strain>
    </source>
</reference>
<comment type="subcellular location">
    <subcellularLocation>
        <location evidence="1">Cytoplasm</location>
        <location evidence="1">Cytoskeleton</location>
    </subcellularLocation>
</comment>
<reference evidence="7" key="4">
    <citation type="submission" date="2025-09" db="UniProtKB">
        <authorList>
            <consortium name="Ensembl"/>
        </authorList>
    </citation>
    <scope>IDENTIFICATION</scope>
</reference>
<dbReference type="AlphaFoldDB" id="F1SM83"/>
<dbReference type="GlyGen" id="F1SM83">
    <property type="glycosylation" value="1 site"/>
</dbReference>
<dbReference type="GO" id="GO:0005881">
    <property type="term" value="C:cytoplasmic microtubule"/>
    <property type="evidence" value="ECO:0000318"/>
    <property type="project" value="GO_Central"/>
</dbReference>
<dbReference type="PANTHER" id="PTHR21584:SF10">
    <property type="entry name" value="G2 AND S PHASE-EXPRESSED PROTEIN 1"/>
    <property type="match status" value="1"/>
</dbReference>
<dbReference type="STRING" id="9823.ENSSSCP00000000003"/>
<evidence type="ECO:0000313" key="7">
    <source>
        <dbReference type="Ensembl" id="ENSSSCP00000000003.4"/>
    </source>
</evidence>
<gene>
    <name evidence="7 9" type="primary">GTSE1</name>
</gene>
<dbReference type="VGNC" id="VGNC:88745">
    <property type="gene designation" value="GTSE1"/>
</dbReference>
<reference evidence="7" key="3">
    <citation type="submission" date="2025-08" db="UniProtKB">
        <authorList>
            <consortium name="Ensembl"/>
        </authorList>
    </citation>
    <scope>IDENTIFICATION</scope>
</reference>
<keyword evidence="2" id="KW-0963">Cytoplasm</keyword>
<feature type="compositionally biased region" description="Polar residues" evidence="5">
    <location>
        <begin position="383"/>
        <end position="396"/>
    </location>
</feature>
<evidence type="ECO:0000313" key="8">
    <source>
        <dbReference type="Proteomes" id="UP000008227"/>
    </source>
</evidence>
<evidence type="ECO:0000256" key="4">
    <source>
        <dbReference type="ARBA" id="ARBA00023212"/>
    </source>
</evidence>
<dbReference type="GeneTree" id="ENSGT00940000154189"/>
<dbReference type="Pfam" id="PF15259">
    <property type="entry name" value="GTSE1_N"/>
    <property type="match status" value="1"/>
</dbReference>
<dbReference type="PANTHER" id="PTHR21584">
    <property type="entry name" value="DIFFERENTIAL DISPLAY AND ACTIVATED BY P53 DDA3 /G2 S PHASE EXPRESSED 1"/>
    <property type="match status" value="1"/>
</dbReference>
<dbReference type="Bgee" id="ENSSSCG00000000002">
    <property type="expression patterns" value="Expressed in hindlimb bud and 26 other cell types or tissues"/>
</dbReference>
<organism evidence="7 8">
    <name type="scientific">Sus scrofa</name>
    <name type="common">Pig</name>
    <dbReference type="NCBI Taxonomy" id="9823"/>
    <lineage>
        <taxon>Eukaryota</taxon>
        <taxon>Metazoa</taxon>
        <taxon>Chordata</taxon>
        <taxon>Craniata</taxon>
        <taxon>Vertebrata</taxon>
        <taxon>Euteleostomi</taxon>
        <taxon>Mammalia</taxon>
        <taxon>Eutheria</taxon>
        <taxon>Laurasiatheria</taxon>
        <taxon>Artiodactyla</taxon>
        <taxon>Suina</taxon>
        <taxon>Suidae</taxon>
        <taxon>Sus</taxon>
    </lineage>
</organism>
<accession>F1SM83</accession>
<dbReference type="GO" id="GO:0015630">
    <property type="term" value="C:microtubule cytoskeleton"/>
    <property type="evidence" value="ECO:0000318"/>
    <property type="project" value="GO_Central"/>
</dbReference>
<dbReference type="Ensembl" id="ENSSSCT00000000003.4">
    <property type="protein sequence ID" value="ENSSSCP00000000003.4"/>
    <property type="gene ID" value="ENSSSCG00000000002.4"/>
</dbReference>
<reference evidence="8" key="1">
    <citation type="submission" date="2009-11" db="EMBL/GenBank/DDBJ databases">
        <authorList>
            <consortium name="Porcine genome sequencing project"/>
        </authorList>
    </citation>
    <scope>NUCLEOTIDE SEQUENCE [LARGE SCALE GENOMIC DNA]</scope>
    <source>
        <strain evidence="8">Duroc</strain>
    </source>
</reference>
<evidence type="ECO:0000256" key="1">
    <source>
        <dbReference type="ARBA" id="ARBA00004245"/>
    </source>
</evidence>
<dbReference type="HOGENOM" id="CLU_023558_0_0_1"/>
<dbReference type="eggNOG" id="ENOG502QW86">
    <property type="taxonomic scope" value="Eukaryota"/>
</dbReference>
<keyword evidence="8" id="KW-1185">Reference proteome</keyword>
<dbReference type="PaxDb" id="9823-ENSSSCP00000000003"/>
<feature type="region of interest" description="Disordered" evidence="5">
    <location>
        <begin position="104"/>
        <end position="456"/>
    </location>
</feature>
<evidence type="ECO:0000256" key="2">
    <source>
        <dbReference type="ARBA" id="ARBA00022490"/>
    </source>
</evidence>
<feature type="domain" description="G2 and S phase-expressed protein 1 N-terminal" evidence="6">
    <location>
        <begin position="15"/>
        <end position="159"/>
    </location>
</feature>
<dbReference type="GO" id="GO:0008017">
    <property type="term" value="F:microtubule binding"/>
    <property type="evidence" value="ECO:0000318"/>
    <property type="project" value="GO_Central"/>
</dbReference>
<proteinExistence type="predicted"/>
<keyword evidence="3" id="KW-0597">Phosphoprotein</keyword>
<dbReference type="InterPro" id="IPR032768">
    <property type="entry name" value="GTSE1_N"/>
</dbReference>
<dbReference type="FunCoup" id="F1SM83">
    <property type="interactions" value="441"/>
</dbReference>
<sequence length="670" mass="68900">MQEPEEKPLPPQRGVVLLADEKFDFDLSLSSSSANEDDEVFFGPIGHRERCVAASLELKELNGQIPKEPPPPPSESRLAWSPLTGEKFVEVYKEAHLLALQIQSSSKNQAAQAAKPEGPGSQGADGFIQESALKINLFEKENEAEKSPRSLKRETYCLSAGAPPGLGLGQTRGPPEPRPAPPPNQAGPQKKVTSKLPPPRASSHRGKSIPWAVEKPVKERPASLSSVKTLHDKEALGTVPADRPLAAQDVSGLPASGGPAVPGKRSLPVPNKVDCVSPLPAKSGDHPSLPAGSSRPDPGQSGRTGLAVPPPALQAGPVAEARGQGQRSGPAAWTAEQPRAPSSGPLARPHTPGQGGPGLSSHLGLAPSSQTQATGGARGRGSCLTSKTKVTATPTDQFKVPKFSAGEPPGGATPRSSRAQRPQSCTAVGGNEVVHSTPARRSLASQSLVGSMGTPVSARRMSALPTPASRRLSSLALVTPQTMPRALASPLCVSARRLASEPQKKSAVRAAPATERQGRVASGLSDTSLDGSFSPASAVPQALSFSPEKSDFTFSKSIATEVRAAAVPGGSGLPVPAVLVDVQLEQLRIGPAAAGDLPLIDFCAPPEASAALGAGGGPLVDLLTNTPGAERGAAAKPPLEAGQLIDLSSPLILLSPEADKENVESPLLKF</sequence>
<dbReference type="InterPro" id="IPR026657">
    <property type="entry name" value="DDA3/GTSE-1"/>
</dbReference>
<name>F1SM83_PIG</name>
<feature type="compositionally biased region" description="Pro residues" evidence="5">
    <location>
        <begin position="174"/>
        <end position="185"/>
    </location>
</feature>
<feature type="compositionally biased region" description="Polar residues" evidence="5">
    <location>
        <begin position="414"/>
        <end position="426"/>
    </location>
</feature>
<feature type="compositionally biased region" description="Basic and acidic residues" evidence="5">
    <location>
        <begin position="137"/>
        <end position="155"/>
    </location>
</feature>
<evidence type="ECO:0000313" key="9">
    <source>
        <dbReference type="VGNC" id="VGNC:88745"/>
    </source>
</evidence>
<evidence type="ECO:0000256" key="5">
    <source>
        <dbReference type="SAM" id="MobiDB-lite"/>
    </source>
</evidence>
<keyword evidence="4" id="KW-0206">Cytoskeleton</keyword>
<dbReference type="InParanoid" id="F1SM83"/>
<dbReference type="Reactome" id="R-SSC-8852276">
    <property type="pathway name" value="The role of GTSE1 in G2/M progression after G2 checkpoint"/>
</dbReference>
<protein>
    <submittedName>
        <fullName evidence="7">G2 and S-phase expressed 1</fullName>
    </submittedName>
</protein>
<feature type="compositionally biased region" description="Low complexity" evidence="5">
    <location>
        <begin position="104"/>
        <end position="114"/>
    </location>
</feature>
<dbReference type="Reactome" id="R-SSC-69481">
    <property type="pathway name" value="G2/M Checkpoints"/>
</dbReference>
<evidence type="ECO:0000259" key="6">
    <source>
        <dbReference type="Pfam" id="PF15259"/>
    </source>
</evidence>
<evidence type="ECO:0000256" key="3">
    <source>
        <dbReference type="ARBA" id="ARBA00022553"/>
    </source>
</evidence>